<sequence>MWEWLTWVFSRGTSDQCRLFCCGHWLIWTYRNRLIYERKSTTGGDISKQIYSYISELDGIEEKNLTLKIDRDHKHVDRRMRVTIYFDIAFDH</sequence>
<proteinExistence type="predicted"/>
<accession>A0A7J9KDT4</accession>
<organism evidence="1 2">
    <name type="scientific">Gossypium armourianum</name>
    <dbReference type="NCBI Taxonomy" id="34283"/>
    <lineage>
        <taxon>Eukaryota</taxon>
        <taxon>Viridiplantae</taxon>
        <taxon>Streptophyta</taxon>
        <taxon>Embryophyta</taxon>
        <taxon>Tracheophyta</taxon>
        <taxon>Spermatophyta</taxon>
        <taxon>Magnoliopsida</taxon>
        <taxon>eudicotyledons</taxon>
        <taxon>Gunneridae</taxon>
        <taxon>Pentapetalae</taxon>
        <taxon>rosids</taxon>
        <taxon>malvids</taxon>
        <taxon>Malvales</taxon>
        <taxon>Malvaceae</taxon>
        <taxon>Malvoideae</taxon>
        <taxon>Gossypium</taxon>
    </lineage>
</organism>
<protein>
    <submittedName>
        <fullName evidence="1">Uncharacterized protein</fullName>
    </submittedName>
</protein>
<gene>
    <name evidence="1" type="ORF">Goarm_022608</name>
</gene>
<reference evidence="1 2" key="1">
    <citation type="journal article" date="2019" name="Genome Biol. Evol.">
        <title>Insights into the evolution of the New World diploid cottons (Gossypium, subgenus Houzingenia) based on genome sequencing.</title>
        <authorList>
            <person name="Grover C.E."/>
            <person name="Arick M.A. 2nd"/>
            <person name="Thrash A."/>
            <person name="Conover J.L."/>
            <person name="Sanders W.S."/>
            <person name="Peterson D.G."/>
            <person name="Frelichowski J.E."/>
            <person name="Scheffler J.A."/>
            <person name="Scheffler B.E."/>
            <person name="Wendel J.F."/>
        </authorList>
    </citation>
    <scope>NUCLEOTIDE SEQUENCE [LARGE SCALE GENOMIC DNA]</scope>
    <source>
        <strain evidence="1">6</strain>
        <tissue evidence="1">Leaf</tissue>
    </source>
</reference>
<comment type="caution">
    <text evidence="1">The sequence shown here is derived from an EMBL/GenBank/DDBJ whole genome shotgun (WGS) entry which is preliminary data.</text>
</comment>
<dbReference type="EMBL" id="JABFAE010137854">
    <property type="protein sequence ID" value="MBA0844632.1"/>
    <property type="molecule type" value="Genomic_DNA"/>
</dbReference>
<name>A0A7J9KDT4_9ROSI</name>
<dbReference type="AlphaFoldDB" id="A0A7J9KDT4"/>
<evidence type="ECO:0000313" key="2">
    <source>
        <dbReference type="Proteomes" id="UP000593575"/>
    </source>
</evidence>
<keyword evidence="2" id="KW-1185">Reference proteome</keyword>
<dbReference type="Proteomes" id="UP000593575">
    <property type="component" value="Unassembled WGS sequence"/>
</dbReference>
<evidence type="ECO:0000313" key="1">
    <source>
        <dbReference type="EMBL" id="MBA0844632.1"/>
    </source>
</evidence>